<evidence type="ECO:0000256" key="1">
    <source>
        <dbReference type="SAM" id="Phobius"/>
    </source>
</evidence>
<reference evidence="2" key="1">
    <citation type="submission" date="2023-04" db="EMBL/GenBank/DDBJ databases">
        <title>Genome dynamics across the evolutionary transition to endosymbiosis.</title>
        <authorList>
            <person name="Siozios S."/>
            <person name="Nadal-Jimenez P."/>
            <person name="Azagi T."/>
            <person name="Sprong H."/>
            <person name="Frost C.L."/>
            <person name="Parratt S.R."/>
            <person name="Taylor G."/>
            <person name="Brettell L."/>
            <person name="Lew K.C."/>
            <person name="Croft L."/>
            <person name="King K.C."/>
            <person name="Brockhurst M.A."/>
            <person name="Hypsa V."/>
            <person name="Novakova E."/>
            <person name="Darby A.C."/>
            <person name="Hurst G.D.D."/>
        </authorList>
    </citation>
    <scope>NUCLEOTIDE SEQUENCE</scope>
    <source>
        <strain evidence="2">AIh</strain>
    </source>
</reference>
<keyword evidence="1" id="KW-1133">Transmembrane helix</keyword>
<dbReference type="RefSeq" id="WP_280629690.1">
    <property type="nucleotide sequence ID" value="NZ_CP123498.1"/>
</dbReference>
<proteinExistence type="predicted"/>
<keyword evidence="1" id="KW-0812">Transmembrane</keyword>
<dbReference type="Proteomes" id="UP001177597">
    <property type="component" value="Chromosome"/>
</dbReference>
<accession>A0AA95K4K2</accession>
<protein>
    <submittedName>
        <fullName evidence="2">Uncharacterized protein</fullName>
    </submittedName>
</protein>
<dbReference type="EMBL" id="CP123498">
    <property type="protein sequence ID" value="WGL95985.1"/>
    <property type="molecule type" value="Genomic_DNA"/>
</dbReference>
<sequence>MTNFSPKKDNEPFNKNIPEFKNKNQKLVSIPLDEYNKYNHMMEYFNGVEDMPKKINIINSMIIPVLTILGTICGTTWFISSSINSSSNEVRKEIMAFSQSEKVEIGNRISKVEDHIIRVEDKITKVDEKVSNEFKEINKNINEIRILLINKEHTKSK</sequence>
<name>A0AA95K4K2_9GAMM</name>
<gene>
    <name evidence="2" type="ORF">QE207_05205</name>
</gene>
<keyword evidence="1" id="KW-0472">Membrane</keyword>
<dbReference type="AlphaFoldDB" id="A0AA95K4K2"/>
<evidence type="ECO:0000313" key="2">
    <source>
        <dbReference type="EMBL" id="WGL95985.1"/>
    </source>
</evidence>
<evidence type="ECO:0000313" key="3">
    <source>
        <dbReference type="Proteomes" id="UP001177597"/>
    </source>
</evidence>
<organism evidence="2 3">
    <name type="scientific">Arsenophonus nasoniae</name>
    <name type="common">son-killer infecting Nasonia vitripennis</name>
    <dbReference type="NCBI Taxonomy" id="638"/>
    <lineage>
        <taxon>Bacteria</taxon>
        <taxon>Pseudomonadati</taxon>
        <taxon>Pseudomonadota</taxon>
        <taxon>Gammaproteobacteria</taxon>
        <taxon>Enterobacterales</taxon>
        <taxon>Morganellaceae</taxon>
        <taxon>Arsenophonus</taxon>
    </lineage>
</organism>
<feature type="transmembrane region" description="Helical" evidence="1">
    <location>
        <begin position="61"/>
        <end position="79"/>
    </location>
</feature>